<dbReference type="Pfam" id="PF12436">
    <property type="entry name" value="USP7_ICP0_bdg"/>
    <property type="match status" value="1"/>
</dbReference>
<accession>A0A540L0G0</accession>
<gene>
    <name evidence="3" type="ORF">C1H46_034477</name>
</gene>
<comment type="caution">
    <text evidence="3">The sequence shown here is derived from an EMBL/GenBank/DDBJ whole genome shotgun (WGS) entry which is preliminary data.</text>
</comment>
<evidence type="ECO:0000313" key="3">
    <source>
        <dbReference type="EMBL" id="TQD79967.1"/>
    </source>
</evidence>
<protein>
    <recommendedName>
        <fullName evidence="2">Ubiquitin carboxyl-terminal hydrolase 7 ICP0-binding domain-containing protein</fullName>
    </recommendedName>
</protein>
<sequence length="277" mass="32189">MGTSYAFRNLLHSEVKKNANIPLSLHFCILELKFYLSVYYQEIKFDPCITCEHIHKWTSFRLSQIDDEDIICFQKSTPLDSEIEYEYADVPSFLDYVHNRQGLCFVFQIDDEDIICFQKSTPLDSEIEYEYADVPSFLDYVHNRQIDTVRYLENLKAVDSSAVNQMRLRRTERTWLLWALAYFPITGLDPSDFQNKKKEKGSMEEGTCNMLGKAGKKEMGGAKQSRGSKRPFFVIVQVDLDNKRSQITNLDAKKALGLQDNGDRRQPFLVWSPEKGD</sequence>
<keyword evidence="1" id="KW-0833">Ubl conjugation pathway</keyword>
<dbReference type="STRING" id="106549.A0A540L0G0"/>
<evidence type="ECO:0000259" key="2">
    <source>
        <dbReference type="Pfam" id="PF12436"/>
    </source>
</evidence>
<name>A0A540L0G0_MALBA</name>
<dbReference type="EMBL" id="VIEB01000830">
    <property type="protein sequence ID" value="TQD79967.1"/>
    <property type="molecule type" value="Genomic_DNA"/>
</dbReference>
<keyword evidence="4" id="KW-1185">Reference proteome</keyword>
<dbReference type="Proteomes" id="UP000315295">
    <property type="component" value="Unassembled WGS sequence"/>
</dbReference>
<organism evidence="3 4">
    <name type="scientific">Malus baccata</name>
    <name type="common">Siberian crab apple</name>
    <name type="synonym">Pyrus baccata</name>
    <dbReference type="NCBI Taxonomy" id="106549"/>
    <lineage>
        <taxon>Eukaryota</taxon>
        <taxon>Viridiplantae</taxon>
        <taxon>Streptophyta</taxon>
        <taxon>Embryophyta</taxon>
        <taxon>Tracheophyta</taxon>
        <taxon>Spermatophyta</taxon>
        <taxon>Magnoliopsida</taxon>
        <taxon>eudicotyledons</taxon>
        <taxon>Gunneridae</taxon>
        <taxon>Pentapetalae</taxon>
        <taxon>rosids</taxon>
        <taxon>fabids</taxon>
        <taxon>Rosales</taxon>
        <taxon>Rosaceae</taxon>
        <taxon>Amygdaloideae</taxon>
        <taxon>Maleae</taxon>
        <taxon>Malus</taxon>
    </lineage>
</organism>
<dbReference type="AlphaFoldDB" id="A0A540L0G0"/>
<evidence type="ECO:0000313" key="4">
    <source>
        <dbReference type="Proteomes" id="UP000315295"/>
    </source>
</evidence>
<feature type="domain" description="Ubiquitin carboxyl-terminal hydrolase 7 ICP0-binding" evidence="2">
    <location>
        <begin position="39"/>
        <end position="105"/>
    </location>
</feature>
<dbReference type="InterPro" id="IPR024729">
    <property type="entry name" value="USP7_ICP0-binding_dom"/>
</dbReference>
<proteinExistence type="predicted"/>
<dbReference type="Gene3D" id="3.10.20.90">
    <property type="entry name" value="Phosphatidylinositol 3-kinase Catalytic Subunit, Chain A, domain 1"/>
    <property type="match status" value="1"/>
</dbReference>
<evidence type="ECO:0000256" key="1">
    <source>
        <dbReference type="ARBA" id="ARBA00022786"/>
    </source>
</evidence>
<dbReference type="GO" id="GO:0140096">
    <property type="term" value="F:catalytic activity, acting on a protein"/>
    <property type="evidence" value="ECO:0007669"/>
    <property type="project" value="UniProtKB-ARBA"/>
</dbReference>
<reference evidence="3 4" key="1">
    <citation type="journal article" date="2019" name="G3 (Bethesda)">
        <title>Sequencing of a Wild Apple (Malus baccata) Genome Unravels the Differences Between Cultivated and Wild Apple Species Regarding Disease Resistance and Cold Tolerance.</title>
        <authorList>
            <person name="Chen X."/>
        </authorList>
    </citation>
    <scope>NUCLEOTIDE SEQUENCE [LARGE SCALE GENOMIC DNA]</scope>
    <source>
        <strain evidence="4">cv. Shandingzi</strain>
        <tissue evidence="3">Leaves</tissue>
    </source>
</reference>